<dbReference type="CDD" id="cd05251">
    <property type="entry name" value="NmrA_like_SDR_a"/>
    <property type="match status" value="1"/>
</dbReference>
<keyword evidence="5" id="KW-1185">Reference proteome</keyword>
<organism evidence="4 5">
    <name type="scientific">[Myrmecia] bisecta</name>
    <dbReference type="NCBI Taxonomy" id="41462"/>
    <lineage>
        <taxon>Eukaryota</taxon>
        <taxon>Viridiplantae</taxon>
        <taxon>Chlorophyta</taxon>
        <taxon>core chlorophytes</taxon>
        <taxon>Trebouxiophyceae</taxon>
        <taxon>Trebouxiales</taxon>
        <taxon>Trebouxiaceae</taxon>
        <taxon>Myrmecia</taxon>
    </lineage>
</organism>
<dbReference type="EMBL" id="JALJOR010000008">
    <property type="protein sequence ID" value="KAK9813208.1"/>
    <property type="molecule type" value="Genomic_DNA"/>
</dbReference>
<reference evidence="4 5" key="1">
    <citation type="journal article" date="2024" name="Nat. Commun.">
        <title>Phylogenomics reveals the evolutionary origins of lichenization in chlorophyte algae.</title>
        <authorList>
            <person name="Puginier C."/>
            <person name="Libourel C."/>
            <person name="Otte J."/>
            <person name="Skaloud P."/>
            <person name="Haon M."/>
            <person name="Grisel S."/>
            <person name="Petersen M."/>
            <person name="Berrin J.G."/>
            <person name="Delaux P.M."/>
            <person name="Dal Grande F."/>
            <person name="Keller J."/>
        </authorList>
    </citation>
    <scope>NUCLEOTIDE SEQUENCE [LARGE SCALE GENOMIC DNA]</scope>
    <source>
        <strain evidence="4 5">SAG 2043</strain>
    </source>
</reference>
<dbReference type="InterPro" id="IPR036291">
    <property type="entry name" value="NAD(P)-bd_dom_sf"/>
</dbReference>
<dbReference type="InterPro" id="IPR051164">
    <property type="entry name" value="NmrA-like_oxidored"/>
</dbReference>
<dbReference type="Proteomes" id="UP001489004">
    <property type="component" value="Unassembled WGS sequence"/>
</dbReference>
<dbReference type="PANTHER" id="PTHR42748:SF7">
    <property type="entry name" value="NMRA LIKE REDOX SENSOR 1-RELATED"/>
    <property type="match status" value="1"/>
</dbReference>
<name>A0AAW1PX64_9CHLO</name>
<sequence>MSRDPELFCLGCKKDGQGGSVVKALRQSTPKFVIKAITRDIDSPIALQLALAGITVLEADLADKGALVEAFRGADGLFLVTDFFGGARCDARLEIEHGINAIEAAKEFTENPGEVVDEGAFQETQRGFIIPQFESKSAIAEHLKKSGLPYTILLTSFFFEDFLTTPNLEFPDGRYGFLANVAADAVLPGLAVADVGSAAARAFLYPLRCIGKCIPVVGDYFRFPDALATMSTVTGKRFEYVQVTNKQFWHMQTHGARELSNAYRMQSYHV</sequence>
<dbReference type="GO" id="GO:0005634">
    <property type="term" value="C:nucleus"/>
    <property type="evidence" value="ECO:0007669"/>
    <property type="project" value="TreeGrafter"/>
</dbReference>
<dbReference type="Gene3D" id="3.90.25.10">
    <property type="entry name" value="UDP-galactose 4-epimerase, domain 1"/>
    <property type="match status" value="1"/>
</dbReference>
<evidence type="ECO:0000256" key="2">
    <source>
        <dbReference type="ARBA" id="ARBA00022857"/>
    </source>
</evidence>
<feature type="domain" description="NmrA-like" evidence="3">
    <location>
        <begin position="17"/>
        <end position="265"/>
    </location>
</feature>
<dbReference type="AlphaFoldDB" id="A0AAW1PX64"/>
<dbReference type="SUPFAM" id="SSF51735">
    <property type="entry name" value="NAD(P)-binding Rossmann-fold domains"/>
    <property type="match status" value="1"/>
</dbReference>
<evidence type="ECO:0000313" key="5">
    <source>
        <dbReference type="Proteomes" id="UP001489004"/>
    </source>
</evidence>
<evidence type="ECO:0000313" key="4">
    <source>
        <dbReference type="EMBL" id="KAK9813208.1"/>
    </source>
</evidence>
<evidence type="ECO:0000256" key="1">
    <source>
        <dbReference type="ARBA" id="ARBA00006328"/>
    </source>
</evidence>
<protein>
    <recommendedName>
        <fullName evidence="3">NmrA-like domain-containing protein</fullName>
    </recommendedName>
</protein>
<evidence type="ECO:0000259" key="3">
    <source>
        <dbReference type="Pfam" id="PF05368"/>
    </source>
</evidence>
<comment type="similarity">
    <text evidence="1">Belongs to the NmrA-type oxidoreductase family.</text>
</comment>
<dbReference type="InterPro" id="IPR008030">
    <property type="entry name" value="NmrA-like"/>
</dbReference>
<accession>A0AAW1PX64</accession>
<keyword evidence="2" id="KW-0521">NADP</keyword>
<proteinExistence type="inferred from homology"/>
<dbReference type="Gene3D" id="3.40.50.720">
    <property type="entry name" value="NAD(P)-binding Rossmann-like Domain"/>
    <property type="match status" value="1"/>
</dbReference>
<gene>
    <name evidence="4" type="ORF">WJX72_010638</name>
</gene>
<comment type="caution">
    <text evidence="4">The sequence shown here is derived from an EMBL/GenBank/DDBJ whole genome shotgun (WGS) entry which is preliminary data.</text>
</comment>
<dbReference type="Pfam" id="PF05368">
    <property type="entry name" value="NmrA"/>
    <property type="match status" value="1"/>
</dbReference>
<dbReference type="PANTHER" id="PTHR42748">
    <property type="entry name" value="NITROGEN METABOLITE REPRESSION PROTEIN NMRA FAMILY MEMBER"/>
    <property type="match status" value="1"/>
</dbReference>